<feature type="domain" description="CMP/dCMP-type deaminase" evidence="16">
    <location>
        <begin position="6"/>
        <end position="139"/>
    </location>
</feature>
<evidence type="ECO:0000256" key="12">
    <source>
        <dbReference type="PIRSR" id="PIRSR606262-1"/>
    </source>
</evidence>
<feature type="binding site" evidence="14">
    <location>
        <position position="99"/>
    </location>
    <ligand>
        <name>Zn(2+)</name>
        <dbReference type="ChEBI" id="CHEBI:29105"/>
        <note>catalytic</note>
    </ligand>
</feature>
<dbReference type="GO" id="GO:0008270">
    <property type="term" value="F:zinc ion binding"/>
    <property type="evidence" value="ECO:0007669"/>
    <property type="project" value="UniProtKB-UniRule"/>
</dbReference>
<feature type="binding site" evidence="14">
    <location>
        <position position="58"/>
    </location>
    <ligand>
        <name>Zn(2+)</name>
        <dbReference type="ChEBI" id="CHEBI:29105"/>
        <note>catalytic</note>
    </ligand>
</feature>
<dbReference type="InterPro" id="IPR050202">
    <property type="entry name" value="Cyt/Deoxycyt_deaminase"/>
</dbReference>
<evidence type="ECO:0000256" key="6">
    <source>
        <dbReference type="ARBA" id="ARBA00022723"/>
    </source>
</evidence>
<dbReference type="CDD" id="cd01283">
    <property type="entry name" value="cytidine_deaminase"/>
    <property type="match status" value="1"/>
</dbReference>
<evidence type="ECO:0000256" key="10">
    <source>
        <dbReference type="ARBA" id="ARBA00049252"/>
    </source>
</evidence>
<organism evidence="17 18">
    <name type="scientific">Diplocloster agilis</name>
    <dbReference type="NCBI Taxonomy" id="2850323"/>
    <lineage>
        <taxon>Bacteria</taxon>
        <taxon>Bacillati</taxon>
        <taxon>Bacillota</taxon>
        <taxon>Clostridia</taxon>
        <taxon>Lachnospirales</taxon>
        <taxon>Lachnospiraceae</taxon>
        <taxon>Diplocloster</taxon>
    </lineage>
</organism>
<gene>
    <name evidence="17" type="primary">cdd</name>
    <name evidence="17" type="ORF">KTH89_03110</name>
</gene>
<evidence type="ECO:0000256" key="1">
    <source>
        <dbReference type="ARBA" id="ARBA00001947"/>
    </source>
</evidence>
<keyword evidence="7 15" id="KW-0378">Hydrolase</keyword>
<sequence>MNAVEGKREFLIQQALEAREYSYAPYSGFCVGAALLGKSGTVYTGCNIENAAYGPSNCAERTAFFKAVSVGEREFEAIAIAGGPGAEEPDDFCPPCGVCRQVMMEFCDPEEFLIILVKSAVQMMDYKLADLLPMGFGPGNLGRQDQIKEGGEL</sequence>
<evidence type="ECO:0000256" key="8">
    <source>
        <dbReference type="ARBA" id="ARBA00022833"/>
    </source>
</evidence>
<feature type="binding site" evidence="14">
    <location>
        <position position="96"/>
    </location>
    <ligand>
        <name>Zn(2+)</name>
        <dbReference type="ChEBI" id="CHEBI:29105"/>
        <note>catalytic</note>
    </ligand>
</feature>
<dbReference type="SUPFAM" id="SSF53927">
    <property type="entry name" value="Cytidine deaminase-like"/>
    <property type="match status" value="1"/>
</dbReference>
<dbReference type="GO" id="GO:0004126">
    <property type="term" value="F:cytidine deaminase activity"/>
    <property type="evidence" value="ECO:0007669"/>
    <property type="project" value="UniProtKB-UniRule"/>
</dbReference>
<comment type="function">
    <text evidence="2 15">This enzyme scavenges exogenous and endogenous cytidine and 2'-deoxycytidine for UMP synthesis.</text>
</comment>
<keyword evidence="6 14" id="KW-0479">Metal-binding</keyword>
<dbReference type="NCBIfam" id="TIGR01354">
    <property type="entry name" value="cyt_deam_tetra"/>
    <property type="match status" value="1"/>
</dbReference>
<dbReference type="RefSeq" id="WP_238720641.1">
    <property type="nucleotide sequence ID" value="NZ_JAHQCW010000003.1"/>
</dbReference>
<evidence type="ECO:0000256" key="4">
    <source>
        <dbReference type="ARBA" id="ARBA00012783"/>
    </source>
</evidence>
<dbReference type="EMBL" id="JAHQCW010000003">
    <property type="protein sequence ID" value="MBU9735510.1"/>
    <property type="molecule type" value="Genomic_DNA"/>
</dbReference>
<dbReference type="Proteomes" id="UP000712157">
    <property type="component" value="Unassembled WGS sequence"/>
</dbReference>
<evidence type="ECO:0000256" key="2">
    <source>
        <dbReference type="ARBA" id="ARBA00003949"/>
    </source>
</evidence>
<feature type="active site" description="Proton donor" evidence="12">
    <location>
        <position position="60"/>
    </location>
</feature>
<dbReference type="InterPro" id="IPR002125">
    <property type="entry name" value="CMP_dCMP_dom"/>
</dbReference>
<evidence type="ECO:0000256" key="5">
    <source>
        <dbReference type="ARBA" id="ARBA00018266"/>
    </source>
</evidence>
<reference evidence="17" key="1">
    <citation type="submission" date="2021-06" db="EMBL/GenBank/DDBJ databases">
        <title>Description of novel taxa of the family Lachnospiraceae.</title>
        <authorList>
            <person name="Chaplin A.V."/>
            <person name="Sokolova S.R."/>
            <person name="Pikina A.P."/>
            <person name="Korzhanova M."/>
            <person name="Belova V."/>
            <person name="Korostin D."/>
            <person name="Efimov B.A."/>
        </authorList>
    </citation>
    <scope>NUCLEOTIDE SEQUENCE</scope>
    <source>
        <strain evidence="17">ASD5720</strain>
    </source>
</reference>
<comment type="catalytic activity">
    <reaction evidence="11 15">
        <text>cytidine + H2O + H(+) = uridine + NH4(+)</text>
        <dbReference type="Rhea" id="RHEA:16069"/>
        <dbReference type="ChEBI" id="CHEBI:15377"/>
        <dbReference type="ChEBI" id="CHEBI:15378"/>
        <dbReference type="ChEBI" id="CHEBI:16704"/>
        <dbReference type="ChEBI" id="CHEBI:17562"/>
        <dbReference type="ChEBI" id="CHEBI:28938"/>
        <dbReference type="EC" id="3.5.4.5"/>
    </reaction>
</comment>
<dbReference type="EC" id="3.5.4.5" evidence="4 15"/>
<protein>
    <recommendedName>
        <fullName evidence="5 15">Cytidine deaminase</fullName>
        <ecNumber evidence="4 15">3.5.4.5</ecNumber>
    </recommendedName>
    <alternativeName>
        <fullName evidence="9 15">Cytidine aminohydrolase</fullName>
    </alternativeName>
</protein>
<comment type="catalytic activity">
    <reaction evidence="10 15">
        <text>2'-deoxycytidine + H2O + H(+) = 2'-deoxyuridine + NH4(+)</text>
        <dbReference type="Rhea" id="RHEA:13433"/>
        <dbReference type="ChEBI" id="CHEBI:15377"/>
        <dbReference type="ChEBI" id="CHEBI:15378"/>
        <dbReference type="ChEBI" id="CHEBI:15698"/>
        <dbReference type="ChEBI" id="CHEBI:16450"/>
        <dbReference type="ChEBI" id="CHEBI:28938"/>
        <dbReference type="EC" id="3.5.4.5"/>
    </reaction>
</comment>
<comment type="similarity">
    <text evidence="3 15">Belongs to the cytidine and deoxycytidylate deaminase family.</text>
</comment>
<dbReference type="PROSITE" id="PS51747">
    <property type="entry name" value="CYT_DCMP_DEAMINASES_2"/>
    <property type="match status" value="1"/>
</dbReference>
<dbReference type="FunFam" id="3.40.140.10:FF:000008">
    <property type="entry name" value="Cytidine deaminase"/>
    <property type="match status" value="1"/>
</dbReference>
<dbReference type="Gene3D" id="3.40.140.10">
    <property type="entry name" value="Cytidine Deaminase, domain 2"/>
    <property type="match status" value="1"/>
</dbReference>
<dbReference type="PANTHER" id="PTHR11644:SF2">
    <property type="entry name" value="CYTIDINE DEAMINASE"/>
    <property type="match status" value="1"/>
</dbReference>
<dbReference type="GO" id="GO:0072527">
    <property type="term" value="P:pyrimidine-containing compound metabolic process"/>
    <property type="evidence" value="ECO:0007669"/>
    <property type="project" value="UniProtKB-ARBA"/>
</dbReference>
<evidence type="ECO:0000313" key="18">
    <source>
        <dbReference type="Proteomes" id="UP000712157"/>
    </source>
</evidence>
<evidence type="ECO:0000256" key="14">
    <source>
        <dbReference type="PIRSR" id="PIRSR606262-3"/>
    </source>
</evidence>
<keyword evidence="8 14" id="KW-0862">Zinc</keyword>
<dbReference type="GO" id="GO:0005829">
    <property type="term" value="C:cytosol"/>
    <property type="evidence" value="ECO:0007669"/>
    <property type="project" value="TreeGrafter"/>
</dbReference>
<keyword evidence="18" id="KW-1185">Reference proteome</keyword>
<proteinExistence type="inferred from homology"/>
<evidence type="ECO:0000313" key="17">
    <source>
        <dbReference type="EMBL" id="MBU9735510.1"/>
    </source>
</evidence>
<evidence type="ECO:0000256" key="15">
    <source>
        <dbReference type="RuleBase" id="RU364006"/>
    </source>
</evidence>
<accession>A0A949NH28</accession>
<evidence type="ECO:0000256" key="11">
    <source>
        <dbReference type="ARBA" id="ARBA00049558"/>
    </source>
</evidence>
<comment type="caution">
    <text evidence="17">The sequence shown here is derived from an EMBL/GenBank/DDBJ whole genome shotgun (WGS) entry which is preliminary data.</text>
</comment>
<dbReference type="InterPro" id="IPR006262">
    <property type="entry name" value="Cyt_deam_tetra"/>
</dbReference>
<dbReference type="NCBIfam" id="NF004064">
    <property type="entry name" value="PRK05578.1"/>
    <property type="match status" value="1"/>
</dbReference>
<evidence type="ECO:0000256" key="9">
    <source>
        <dbReference type="ARBA" id="ARBA00032005"/>
    </source>
</evidence>
<dbReference type="AlphaFoldDB" id="A0A949NH28"/>
<dbReference type="GO" id="GO:0055086">
    <property type="term" value="P:nucleobase-containing small molecule metabolic process"/>
    <property type="evidence" value="ECO:0007669"/>
    <property type="project" value="UniProtKB-ARBA"/>
</dbReference>
<evidence type="ECO:0000256" key="13">
    <source>
        <dbReference type="PIRSR" id="PIRSR606262-2"/>
    </source>
</evidence>
<name>A0A949NH28_9FIRM</name>
<feature type="binding site" evidence="13">
    <location>
        <begin position="47"/>
        <end position="53"/>
    </location>
    <ligand>
        <name>substrate</name>
    </ligand>
</feature>
<evidence type="ECO:0000256" key="3">
    <source>
        <dbReference type="ARBA" id="ARBA00006576"/>
    </source>
</evidence>
<dbReference type="Pfam" id="PF00383">
    <property type="entry name" value="dCMP_cyt_deam_1"/>
    <property type="match status" value="1"/>
</dbReference>
<evidence type="ECO:0000259" key="16">
    <source>
        <dbReference type="PROSITE" id="PS51747"/>
    </source>
</evidence>
<dbReference type="PANTHER" id="PTHR11644">
    <property type="entry name" value="CYTIDINE DEAMINASE"/>
    <property type="match status" value="1"/>
</dbReference>
<evidence type="ECO:0000256" key="7">
    <source>
        <dbReference type="ARBA" id="ARBA00022801"/>
    </source>
</evidence>
<dbReference type="InterPro" id="IPR016193">
    <property type="entry name" value="Cytidine_deaminase-like"/>
</dbReference>
<comment type="cofactor">
    <cofactor evidence="1 14 15">
        <name>Zn(2+)</name>
        <dbReference type="ChEBI" id="CHEBI:29105"/>
    </cofactor>
</comment>